<organism evidence="1 2">
    <name type="scientific">Culter alburnus</name>
    <name type="common">Topmouth culter</name>
    <dbReference type="NCBI Taxonomy" id="194366"/>
    <lineage>
        <taxon>Eukaryota</taxon>
        <taxon>Metazoa</taxon>
        <taxon>Chordata</taxon>
        <taxon>Craniata</taxon>
        <taxon>Vertebrata</taxon>
        <taxon>Euteleostomi</taxon>
        <taxon>Actinopterygii</taxon>
        <taxon>Neopterygii</taxon>
        <taxon>Teleostei</taxon>
        <taxon>Ostariophysi</taxon>
        <taxon>Cypriniformes</taxon>
        <taxon>Xenocyprididae</taxon>
        <taxon>Xenocypridinae</taxon>
        <taxon>Culter</taxon>
    </lineage>
</organism>
<proteinExistence type="predicted"/>
<comment type="caution">
    <text evidence="1">The sequence shown here is derived from an EMBL/GenBank/DDBJ whole genome shotgun (WGS) entry which is preliminary data.</text>
</comment>
<dbReference type="AlphaFoldDB" id="A0AAW1Z2L6"/>
<dbReference type="Proteomes" id="UP001479290">
    <property type="component" value="Unassembled WGS sequence"/>
</dbReference>
<protein>
    <submittedName>
        <fullName evidence="1">Uncharacterized protein</fullName>
    </submittedName>
</protein>
<feature type="non-terminal residue" evidence="1">
    <location>
        <position position="1"/>
    </location>
</feature>
<evidence type="ECO:0000313" key="2">
    <source>
        <dbReference type="Proteomes" id="UP001479290"/>
    </source>
</evidence>
<sequence>GALSEAVSKELTGASSSIWTLGEETRLTTGHCCSDCRDFYHLESTHHLFTEA</sequence>
<evidence type="ECO:0000313" key="1">
    <source>
        <dbReference type="EMBL" id="KAK9955620.1"/>
    </source>
</evidence>
<keyword evidence="2" id="KW-1185">Reference proteome</keyword>
<feature type="non-terminal residue" evidence="1">
    <location>
        <position position="52"/>
    </location>
</feature>
<gene>
    <name evidence="1" type="ORF">ABG768_015484</name>
</gene>
<dbReference type="EMBL" id="JAWDJR010000021">
    <property type="protein sequence ID" value="KAK9955620.1"/>
    <property type="molecule type" value="Genomic_DNA"/>
</dbReference>
<reference evidence="1 2" key="1">
    <citation type="submission" date="2024-05" db="EMBL/GenBank/DDBJ databases">
        <title>A high-quality chromosomal-level genome assembly of Topmouth culter (Culter alburnus).</title>
        <authorList>
            <person name="Zhao H."/>
        </authorList>
    </citation>
    <scope>NUCLEOTIDE SEQUENCE [LARGE SCALE GENOMIC DNA]</scope>
    <source>
        <strain evidence="1">CATC2023</strain>
        <tissue evidence="1">Muscle</tissue>
    </source>
</reference>
<name>A0AAW1Z2L6_CULAL</name>
<accession>A0AAW1Z2L6</accession>